<sequence>MNESTFKHLMALTELQSISGHESSVRQYMQEAMSAYVDECEVSGLGNLFGIKRAKQADAPTVMLAGHMDEVGFMLSRIEDNGTFRAVPIGGWNVYAVPAQRFTLQTQQGDIPVISSAVPPHLMKQNASKPIQVKDIYFDAGFESKEEAEGYGVRPGDPIVPEASTVVSANGKSLISKAIDNRYGCALVLDVLEALKDVDLPFHLVAGATVQEEVGLRGVKGAVHRYAPDIFFAVDASPAGDGEGDKTAQGQLGQGFLLRVQDPGHISHPPLWHYIQAQAENAGIPYQYYFSQGGTDAGAAHVMNDGVPSAVIGLPARYIHGHQSLMRLRDYEAARDIVLQVFENLQPEIIQEIKG</sequence>
<dbReference type="Proteomes" id="UP000263232">
    <property type="component" value="Chromosome"/>
</dbReference>
<evidence type="ECO:0000256" key="8">
    <source>
        <dbReference type="PIRSR" id="PIRSR001123-2"/>
    </source>
</evidence>
<feature type="binding site" evidence="8">
    <location>
        <position position="180"/>
    </location>
    <ligand>
        <name>Zn(2+)</name>
        <dbReference type="ChEBI" id="CHEBI:29105"/>
        <label>1</label>
    </ligand>
</feature>
<keyword evidence="5" id="KW-0378">Hydrolase</keyword>
<dbReference type="CDD" id="cd05656">
    <property type="entry name" value="M42_Frv"/>
    <property type="match status" value="1"/>
</dbReference>
<dbReference type="KEGG" id="abae:CL176_03195"/>
<dbReference type="InterPro" id="IPR008007">
    <property type="entry name" value="Peptidase_M42"/>
</dbReference>
<dbReference type="PANTHER" id="PTHR32481">
    <property type="entry name" value="AMINOPEPTIDASE"/>
    <property type="match status" value="1"/>
</dbReference>
<evidence type="ECO:0000256" key="5">
    <source>
        <dbReference type="ARBA" id="ARBA00022801"/>
    </source>
</evidence>
<reference evidence="9 10" key="1">
    <citation type="submission" date="2017-09" db="EMBL/GenBank/DDBJ databases">
        <title>Complete genome sequence of Oxytococcus suis strain ZY16052.</title>
        <authorList>
            <person name="Li F."/>
        </authorList>
    </citation>
    <scope>NUCLEOTIDE SEQUENCE [LARGE SCALE GENOMIC DNA]</scope>
    <source>
        <strain evidence="9 10">ZY16052</strain>
    </source>
</reference>
<feature type="binding site" evidence="8">
    <location>
        <position position="180"/>
    </location>
    <ligand>
        <name>Zn(2+)</name>
        <dbReference type="ChEBI" id="CHEBI:29105"/>
        <label>2</label>
    </ligand>
</feature>
<dbReference type="Pfam" id="PF05343">
    <property type="entry name" value="Peptidase_M42"/>
    <property type="match status" value="1"/>
</dbReference>
<feature type="binding site" evidence="8">
    <location>
        <position position="320"/>
    </location>
    <ligand>
        <name>Zn(2+)</name>
        <dbReference type="ChEBI" id="CHEBI:29105"/>
        <label>2</label>
    </ligand>
</feature>
<comment type="cofactor">
    <cofactor evidence="8">
        <name>a divalent metal cation</name>
        <dbReference type="ChEBI" id="CHEBI:60240"/>
    </cofactor>
    <text evidence="8">Binds 2 divalent metal cations per subunit.</text>
</comment>
<keyword evidence="4 8" id="KW-0479">Metal-binding</keyword>
<feature type="binding site" evidence="8">
    <location>
        <position position="213"/>
    </location>
    <ligand>
        <name>Zn(2+)</name>
        <dbReference type="ChEBI" id="CHEBI:29105"/>
        <label>2</label>
    </ligand>
</feature>
<gene>
    <name evidence="9" type="ORF">CL176_03195</name>
</gene>
<protein>
    <submittedName>
        <fullName evidence="9">Glutamyl aminopeptidase</fullName>
    </submittedName>
</protein>
<dbReference type="SUPFAM" id="SSF101821">
    <property type="entry name" value="Aminopeptidase/glucanase lid domain"/>
    <property type="match status" value="1"/>
</dbReference>
<dbReference type="PIRSF" id="PIRSF001123">
    <property type="entry name" value="PepA_GA"/>
    <property type="match status" value="1"/>
</dbReference>
<dbReference type="RefSeq" id="WP_118991555.1">
    <property type="nucleotide sequence ID" value="NZ_CP023434.1"/>
</dbReference>
<dbReference type="SUPFAM" id="SSF53187">
    <property type="entry name" value="Zn-dependent exopeptidases"/>
    <property type="match status" value="1"/>
</dbReference>
<feature type="binding site" evidence="8">
    <location>
        <position position="235"/>
    </location>
    <ligand>
        <name>Zn(2+)</name>
        <dbReference type="ChEBI" id="CHEBI:29105"/>
        <label>1</label>
    </ligand>
</feature>
<dbReference type="AlphaFoldDB" id="A0A347WNP3"/>
<dbReference type="Gene3D" id="3.40.630.10">
    <property type="entry name" value="Zn peptidases"/>
    <property type="match status" value="1"/>
</dbReference>
<evidence type="ECO:0000256" key="7">
    <source>
        <dbReference type="PIRSR" id="PIRSR001123-1"/>
    </source>
</evidence>
<comment type="similarity">
    <text evidence="1 6">Belongs to the peptidase M42 family.</text>
</comment>
<evidence type="ECO:0000256" key="1">
    <source>
        <dbReference type="ARBA" id="ARBA00006272"/>
    </source>
</evidence>
<dbReference type="InterPro" id="IPR051464">
    <property type="entry name" value="Peptidase_M42_aminopept"/>
</dbReference>
<evidence type="ECO:0000256" key="4">
    <source>
        <dbReference type="ARBA" id="ARBA00022723"/>
    </source>
</evidence>
<dbReference type="InterPro" id="IPR023367">
    <property type="entry name" value="Peptidase_M42_dom2"/>
</dbReference>
<organism evidence="9 10">
    <name type="scientific">Suicoccus acidiformans</name>
    <dbReference type="NCBI Taxonomy" id="2036206"/>
    <lineage>
        <taxon>Bacteria</taxon>
        <taxon>Bacillati</taxon>
        <taxon>Bacillota</taxon>
        <taxon>Bacilli</taxon>
        <taxon>Lactobacillales</taxon>
        <taxon>Aerococcaceae</taxon>
        <taxon>Suicoccus</taxon>
    </lineage>
</organism>
<evidence type="ECO:0000256" key="6">
    <source>
        <dbReference type="PIRNR" id="PIRNR001123"/>
    </source>
</evidence>
<keyword evidence="2 9" id="KW-0031">Aminopeptidase</keyword>
<accession>A0A347WNP3</accession>
<evidence type="ECO:0000256" key="2">
    <source>
        <dbReference type="ARBA" id="ARBA00022438"/>
    </source>
</evidence>
<dbReference type="EMBL" id="CP023434">
    <property type="protein sequence ID" value="AXY26700.1"/>
    <property type="molecule type" value="Genomic_DNA"/>
</dbReference>
<feature type="binding site" evidence="8">
    <location>
        <position position="67"/>
    </location>
    <ligand>
        <name>Zn(2+)</name>
        <dbReference type="ChEBI" id="CHEBI:29105"/>
        <label>1</label>
    </ligand>
</feature>
<dbReference type="GO" id="GO:0046872">
    <property type="term" value="F:metal ion binding"/>
    <property type="evidence" value="ECO:0007669"/>
    <property type="project" value="UniProtKB-UniRule"/>
</dbReference>
<dbReference type="OrthoDB" id="9772053at2"/>
<dbReference type="GO" id="GO:0004177">
    <property type="term" value="F:aminopeptidase activity"/>
    <property type="evidence" value="ECO:0007669"/>
    <property type="project" value="UniProtKB-UniRule"/>
</dbReference>
<name>A0A347WNP3_9LACT</name>
<evidence type="ECO:0000313" key="9">
    <source>
        <dbReference type="EMBL" id="AXY26700.1"/>
    </source>
</evidence>
<feature type="active site" description="Proton acceptor" evidence="7">
    <location>
        <position position="212"/>
    </location>
</feature>
<keyword evidence="3" id="KW-0645">Protease</keyword>
<dbReference type="PANTHER" id="PTHR32481:SF0">
    <property type="entry name" value="AMINOPEPTIDASE YPDE-RELATED"/>
    <property type="match status" value="1"/>
</dbReference>
<dbReference type="Gene3D" id="2.40.30.40">
    <property type="entry name" value="Peptidase M42, domain 2"/>
    <property type="match status" value="1"/>
</dbReference>
<keyword evidence="10" id="KW-1185">Reference proteome</keyword>
<proteinExistence type="inferred from homology"/>
<evidence type="ECO:0000256" key="3">
    <source>
        <dbReference type="ARBA" id="ARBA00022670"/>
    </source>
</evidence>
<evidence type="ECO:0000313" key="10">
    <source>
        <dbReference type="Proteomes" id="UP000263232"/>
    </source>
</evidence>
<dbReference type="GO" id="GO:0006508">
    <property type="term" value="P:proteolysis"/>
    <property type="evidence" value="ECO:0007669"/>
    <property type="project" value="UniProtKB-KW"/>
</dbReference>